<dbReference type="InterPro" id="IPR004099">
    <property type="entry name" value="Pyr_nucl-diS_OxRdtase_dimer"/>
</dbReference>
<name>A0AAJ0LDW6_LATCU</name>
<dbReference type="PANTHER" id="PTHR43429">
    <property type="entry name" value="PYRIDINE NUCLEOTIDE-DISULFIDE OXIDOREDUCTASE DOMAIN-CONTAINING"/>
    <property type="match status" value="1"/>
</dbReference>
<dbReference type="EMBL" id="AZDL01000060">
    <property type="protein sequence ID" value="KRK90709.1"/>
    <property type="molecule type" value="Genomic_DNA"/>
</dbReference>
<dbReference type="SUPFAM" id="SSF51905">
    <property type="entry name" value="FAD/NAD(P)-binding domain"/>
    <property type="match status" value="2"/>
</dbReference>
<accession>A0AAJ0LDW6</accession>
<evidence type="ECO:0000259" key="9">
    <source>
        <dbReference type="Pfam" id="PF07992"/>
    </source>
</evidence>
<feature type="domain" description="FAD/NAD(P)-binding" evidence="9">
    <location>
        <begin position="5"/>
        <end position="310"/>
    </location>
</feature>
<comment type="cofactor">
    <cofactor evidence="1">
        <name>FAD</name>
        <dbReference type="ChEBI" id="CHEBI:57692"/>
    </cofactor>
</comment>
<gene>
    <name evidence="10" type="ORF">FC08_GL001417</name>
</gene>
<dbReference type="InterPro" id="IPR036188">
    <property type="entry name" value="FAD/NAD-bd_sf"/>
</dbReference>
<evidence type="ECO:0000256" key="2">
    <source>
        <dbReference type="ARBA" id="ARBA00009130"/>
    </source>
</evidence>
<dbReference type="PRINTS" id="PR00368">
    <property type="entry name" value="FADPNR"/>
</dbReference>
<evidence type="ECO:0000256" key="6">
    <source>
        <dbReference type="ARBA" id="ARBA00023097"/>
    </source>
</evidence>
<keyword evidence="4" id="KW-0274">FAD</keyword>
<keyword evidence="5" id="KW-0560">Oxidoreductase</keyword>
<reference evidence="10 11" key="1">
    <citation type="journal article" date="2015" name="Genome Announc.">
        <title>Expanding the biotechnology potential of lactobacilli through comparative genomics of 213 strains and associated genera.</title>
        <authorList>
            <person name="Sun Z."/>
            <person name="Harris H.M."/>
            <person name="McCann A."/>
            <person name="Guo C."/>
            <person name="Argimon S."/>
            <person name="Zhang W."/>
            <person name="Yang X."/>
            <person name="Jeffery I.B."/>
            <person name="Cooney J.C."/>
            <person name="Kagawa T.F."/>
            <person name="Liu W."/>
            <person name="Song Y."/>
            <person name="Salvetti E."/>
            <person name="Wrobel A."/>
            <person name="Rasinkangas P."/>
            <person name="Parkhill J."/>
            <person name="Rea M.C."/>
            <person name="O'Sullivan O."/>
            <person name="Ritari J."/>
            <person name="Douillard F.P."/>
            <person name="Paul Ross R."/>
            <person name="Yang R."/>
            <person name="Briner A.E."/>
            <person name="Felis G.E."/>
            <person name="de Vos W.M."/>
            <person name="Barrangou R."/>
            <person name="Klaenhammer T.R."/>
            <person name="Caufield P.W."/>
            <person name="Cui Y."/>
            <person name="Zhang H."/>
            <person name="O'Toole P.W."/>
        </authorList>
    </citation>
    <scope>NUCLEOTIDE SEQUENCE [LARGE SCALE GENOMIC DNA]</scope>
    <source>
        <strain evidence="10 11">DSM 20019</strain>
    </source>
</reference>
<dbReference type="InterPro" id="IPR050260">
    <property type="entry name" value="FAD-bd_OxRdtase"/>
</dbReference>
<evidence type="ECO:0000313" key="10">
    <source>
        <dbReference type="EMBL" id="KRK90709.1"/>
    </source>
</evidence>
<dbReference type="InterPro" id="IPR023753">
    <property type="entry name" value="FAD/NAD-binding_dom"/>
</dbReference>
<proteinExistence type="inferred from homology"/>
<evidence type="ECO:0000313" key="11">
    <source>
        <dbReference type="Proteomes" id="UP000050828"/>
    </source>
</evidence>
<evidence type="ECO:0000256" key="5">
    <source>
        <dbReference type="ARBA" id="ARBA00023002"/>
    </source>
</evidence>
<keyword evidence="7" id="KW-0676">Redox-active center</keyword>
<dbReference type="Proteomes" id="UP000050828">
    <property type="component" value="Unassembled WGS sequence"/>
</dbReference>
<evidence type="ECO:0000256" key="4">
    <source>
        <dbReference type="ARBA" id="ARBA00022827"/>
    </source>
</evidence>
<dbReference type="Pfam" id="PF07992">
    <property type="entry name" value="Pyr_redox_2"/>
    <property type="match status" value="1"/>
</dbReference>
<evidence type="ECO:0000256" key="7">
    <source>
        <dbReference type="ARBA" id="ARBA00023284"/>
    </source>
</evidence>
<dbReference type="Gene3D" id="3.30.390.30">
    <property type="match status" value="1"/>
</dbReference>
<evidence type="ECO:0000256" key="1">
    <source>
        <dbReference type="ARBA" id="ARBA00001974"/>
    </source>
</evidence>
<organism evidence="10 11">
    <name type="scientific">Latilactobacillus curvatus JCM 1096 = DSM 20019</name>
    <dbReference type="NCBI Taxonomy" id="1293592"/>
    <lineage>
        <taxon>Bacteria</taxon>
        <taxon>Bacillati</taxon>
        <taxon>Bacillota</taxon>
        <taxon>Bacilli</taxon>
        <taxon>Lactobacillales</taxon>
        <taxon>Lactobacillaceae</taxon>
        <taxon>Latilactobacillus</taxon>
    </lineage>
</organism>
<dbReference type="Gene3D" id="3.50.50.60">
    <property type="entry name" value="FAD/NAD(P)-binding domain"/>
    <property type="match status" value="2"/>
</dbReference>
<dbReference type="GO" id="GO:0004601">
    <property type="term" value="F:peroxidase activity"/>
    <property type="evidence" value="ECO:0007669"/>
    <property type="project" value="UniProtKB-KW"/>
</dbReference>
<protein>
    <submittedName>
        <fullName evidence="10">NADH peroxidase</fullName>
    </submittedName>
</protein>
<dbReference type="SUPFAM" id="SSF55424">
    <property type="entry name" value="FAD/NAD-linked reductases, dimerisation (C-terminal) domain"/>
    <property type="match status" value="1"/>
</dbReference>
<evidence type="ECO:0000259" key="8">
    <source>
        <dbReference type="Pfam" id="PF02852"/>
    </source>
</evidence>
<dbReference type="PANTHER" id="PTHR43429:SF1">
    <property type="entry name" value="NAD(P)H SULFUR OXIDOREDUCTASE (COA-DEPENDENT)"/>
    <property type="match status" value="1"/>
</dbReference>
<dbReference type="Pfam" id="PF02852">
    <property type="entry name" value="Pyr_redox_dim"/>
    <property type="match status" value="1"/>
</dbReference>
<dbReference type="AlphaFoldDB" id="A0AAJ0LDW6"/>
<comment type="caution">
    <text evidence="10">The sequence shown here is derived from an EMBL/GenBank/DDBJ whole genome shotgun (WGS) entry which is preliminary data.</text>
</comment>
<feature type="domain" description="Pyridine nucleotide-disulphide oxidoreductase dimerisation" evidence="8">
    <location>
        <begin position="334"/>
        <end position="435"/>
    </location>
</feature>
<comment type="similarity">
    <text evidence="2">Belongs to the class-III pyridine nucleotide-disulfide oxidoreductase family.</text>
</comment>
<dbReference type="InterPro" id="IPR016156">
    <property type="entry name" value="FAD/NAD-linked_Rdtase_dimer_sf"/>
</dbReference>
<sequence length="454" mass="49746">MINVKIIVVGSSHGGFETVQESLLDYPDATIQWYEQGDFLSFLSCGMQLYLEGTVKNVDDVSYATPEGMRAKGVEVNLQQAITAINADQHTVQVKDLKNNTTREESYDKLVLSVGAVPFELPVPGRDLENVYAMRGRDWAIKLKARTVDPTVKNVVVIGSGYIGIEAAEAFAKAGKHVTVVDVLPRLLSLYLDQEFTDQLTAEMQAHNIYPAVGQGVKEYVGVDGKLTKVVTDQAEYDADLVIEAAGIRPNTGWLKDTLQLDRSGRIEINEFLQTSQPDIFAVGDATVVKYAPTGKEMPIALATNARRQGRYAAKNLVTANQPVPAVSGSSALSVFDYHFASTGIKEGTADKMGVKTQSVLVSETYRPHFVPEAENPVVDFKLTFDPETRRVLGAQIMSKADVTANINAISLAIQGKMTIDDLAYADFFFQPGFDRPWNIMNVAAQKAQRLLDK</sequence>
<evidence type="ECO:0000256" key="3">
    <source>
        <dbReference type="ARBA" id="ARBA00022630"/>
    </source>
</evidence>
<keyword evidence="6" id="KW-0558">Oxidation</keyword>
<keyword evidence="3" id="KW-0285">Flavoprotein</keyword>
<dbReference type="PRINTS" id="PR00411">
    <property type="entry name" value="PNDRDTASEI"/>
</dbReference>
<keyword evidence="10" id="KW-0575">Peroxidase</keyword>